<proteinExistence type="inferred from homology"/>
<protein>
    <recommendedName>
        <fullName evidence="3 5">Flagellar hook protein FlgE</fullName>
    </recommendedName>
</protein>
<evidence type="ECO:0000256" key="1">
    <source>
        <dbReference type="ARBA" id="ARBA00004117"/>
    </source>
</evidence>
<evidence type="ECO:0000256" key="4">
    <source>
        <dbReference type="ARBA" id="ARBA00023143"/>
    </source>
</evidence>
<comment type="caution">
    <text evidence="10">The sequence shown here is derived from an EMBL/GenBank/DDBJ whole genome shotgun (WGS) entry which is preliminary data.</text>
</comment>
<dbReference type="InterPro" id="IPR010930">
    <property type="entry name" value="Flg_bb/hook_C_dom"/>
</dbReference>
<feature type="domain" description="Flagellar hook protein FlgE D2" evidence="8">
    <location>
        <begin position="193"/>
        <end position="297"/>
    </location>
</feature>
<dbReference type="Pfam" id="PF22692">
    <property type="entry name" value="LlgE_F_G_D1"/>
    <property type="match status" value="1"/>
</dbReference>
<feature type="domain" description="Flagellar basal-body/hook protein C-terminal" evidence="7">
    <location>
        <begin position="373"/>
        <end position="416"/>
    </location>
</feature>
<reference evidence="10 11" key="1">
    <citation type="submission" date="2021-04" db="EMBL/GenBank/DDBJ databases">
        <authorList>
            <person name="Ivanova A."/>
        </authorList>
    </citation>
    <scope>NUCLEOTIDE SEQUENCE [LARGE SCALE GENOMIC DNA]</scope>
    <source>
        <strain evidence="10 11">G18</strain>
    </source>
</reference>
<dbReference type="PROSITE" id="PS00588">
    <property type="entry name" value="FLAGELLA_BB_ROD"/>
    <property type="match status" value="1"/>
</dbReference>
<dbReference type="Proteomes" id="UP000676565">
    <property type="component" value="Unassembled WGS sequence"/>
</dbReference>
<dbReference type="NCBIfam" id="TIGR03506">
    <property type="entry name" value="FlgEFG_subfam"/>
    <property type="match status" value="1"/>
</dbReference>
<evidence type="ECO:0000256" key="3">
    <source>
        <dbReference type="ARBA" id="ARBA00019015"/>
    </source>
</evidence>
<dbReference type="InterPro" id="IPR037058">
    <property type="entry name" value="Falgellar_hook_FlgE_sf"/>
</dbReference>
<dbReference type="PANTHER" id="PTHR30435:SF1">
    <property type="entry name" value="FLAGELLAR HOOK PROTEIN FLGE"/>
    <property type="match status" value="1"/>
</dbReference>
<comment type="similarity">
    <text evidence="2 5">Belongs to the flagella basal body rod proteins family.</text>
</comment>
<dbReference type="InterPro" id="IPR001444">
    <property type="entry name" value="Flag_bb_rod_N"/>
</dbReference>
<accession>A0ABS5C4G3</accession>
<gene>
    <name evidence="10" type="ORF">J8F10_37215</name>
</gene>
<evidence type="ECO:0000259" key="7">
    <source>
        <dbReference type="Pfam" id="PF06429"/>
    </source>
</evidence>
<dbReference type="Gene3D" id="2.60.98.20">
    <property type="entry name" value="Flagellar hook protein FlgE"/>
    <property type="match status" value="1"/>
</dbReference>
<dbReference type="InterPro" id="IPR037925">
    <property type="entry name" value="FlgE/F/G-like"/>
</dbReference>
<evidence type="ECO:0000259" key="6">
    <source>
        <dbReference type="Pfam" id="PF00460"/>
    </source>
</evidence>
<organism evidence="10 11">
    <name type="scientific">Gemmata palustris</name>
    <dbReference type="NCBI Taxonomy" id="2822762"/>
    <lineage>
        <taxon>Bacteria</taxon>
        <taxon>Pseudomonadati</taxon>
        <taxon>Planctomycetota</taxon>
        <taxon>Planctomycetia</taxon>
        <taxon>Gemmatales</taxon>
        <taxon>Gemmataceae</taxon>
        <taxon>Gemmata</taxon>
    </lineage>
</organism>
<keyword evidence="4 5" id="KW-0975">Bacterial flagellum</keyword>
<feature type="domain" description="Flagellar basal body rod protein N-terminal" evidence="6">
    <location>
        <begin position="8"/>
        <end position="36"/>
    </location>
</feature>
<dbReference type="Pfam" id="PF00460">
    <property type="entry name" value="Flg_bb_rod"/>
    <property type="match status" value="1"/>
</dbReference>
<dbReference type="Pfam" id="PF07559">
    <property type="entry name" value="FlgE_D2"/>
    <property type="match status" value="1"/>
</dbReference>
<dbReference type="InterPro" id="IPR020013">
    <property type="entry name" value="Flagellar_FlgE/F/G"/>
</dbReference>
<feature type="domain" description="Flagellar hook protein FlgE/F/G-like D1" evidence="9">
    <location>
        <begin position="97"/>
        <end position="170"/>
    </location>
</feature>
<dbReference type="InterPro" id="IPR053967">
    <property type="entry name" value="LlgE_F_G-like_D1"/>
</dbReference>
<evidence type="ECO:0000256" key="5">
    <source>
        <dbReference type="RuleBase" id="RU362116"/>
    </source>
</evidence>
<dbReference type="SUPFAM" id="SSF117143">
    <property type="entry name" value="Flagellar hook protein flgE"/>
    <property type="match status" value="1"/>
</dbReference>
<keyword evidence="10" id="KW-0282">Flagellum</keyword>
<keyword evidence="10" id="KW-0969">Cilium</keyword>
<evidence type="ECO:0000259" key="8">
    <source>
        <dbReference type="Pfam" id="PF07559"/>
    </source>
</evidence>
<dbReference type="Pfam" id="PF06429">
    <property type="entry name" value="Flg_bbr_C"/>
    <property type="match status" value="1"/>
</dbReference>
<dbReference type="EMBL" id="JAGKQQ010000002">
    <property type="protein sequence ID" value="MBP3960896.1"/>
    <property type="molecule type" value="Genomic_DNA"/>
</dbReference>
<evidence type="ECO:0000256" key="2">
    <source>
        <dbReference type="ARBA" id="ARBA00009677"/>
    </source>
</evidence>
<evidence type="ECO:0000259" key="9">
    <source>
        <dbReference type="Pfam" id="PF22692"/>
    </source>
</evidence>
<evidence type="ECO:0000313" key="10">
    <source>
        <dbReference type="EMBL" id="MBP3960896.1"/>
    </source>
</evidence>
<dbReference type="RefSeq" id="WP_210663380.1">
    <property type="nucleotide sequence ID" value="NZ_JAGKQQ010000002.1"/>
</dbReference>
<dbReference type="InterPro" id="IPR011491">
    <property type="entry name" value="FlgE_D2"/>
</dbReference>
<comment type="function">
    <text evidence="5">A flexible structure which links the flagellar filament to the drive apparatus in the basal body.</text>
</comment>
<dbReference type="InterPro" id="IPR019776">
    <property type="entry name" value="Flagellar_basal_body_rod_CS"/>
</dbReference>
<sequence>MSLNALFIGSSGLGANSAALDVIGNNLANINTTGFKNQRMLFKDVVYQTLSSGSSSSASVGGTNPTQLGFGVGTGSIGTMFAQGDLNPTGRNLDVGIQGNGFFVLKNANSVAYSRAGGFDVDSSGYLVDPSTGFRVQRFGAAGEGNATTPAFQVPGNLDIKIPFGTGVEGVATTAVQYQGNLSSSLQVGEVATTAIQMYDSQSTPRALTVTFTKTASNTFTATATVSGGTATVTGGPITFDTAGLLVSPTTLSVAVTGIPGAAASQTVTLNLGTAGTADGLSQFGGATTASAINQDGAGFGTLTDVSVDSTGVLSGKFSNGRTLSLAQLAIAGFNNEGGLIRTGNNYFQSSVSSGEALVGVSGQGGRGTMVGGSLERSNVDIASEFAKLIIAQRGFEVNAKTISTTSDTLQSLVQIIR</sequence>
<comment type="subcellular location">
    <subcellularLocation>
        <location evidence="1 5">Bacterial flagellum basal body</location>
    </subcellularLocation>
</comment>
<keyword evidence="11" id="KW-1185">Reference proteome</keyword>
<evidence type="ECO:0000313" key="11">
    <source>
        <dbReference type="Proteomes" id="UP000676565"/>
    </source>
</evidence>
<name>A0ABS5C4G3_9BACT</name>
<keyword evidence="10" id="KW-0966">Cell projection</keyword>
<dbReference type="PANTHER" id="PTHR30435">
    <property type="entry name" value="FLAGELLAR PROTEIN"/>
    <property type="match status" value="1"/>
</dbReference>